<keyword evidence="1" id="KW-0175">Coiled coil</keyword>
<protein>
    <submittedName>
        <fullName evidence="2">Uncharacterized protein</fullName>
    </submittedName>
</protein>
<name>A0A1X7UAR8_AMPQE</name>
<dbReference type="AlphaFoldDB" id="A0A1X7UAR8"/>
<feature type="coiled-coil region" evidence="1">
    <location>
        <begin position="8"/>
        <end position="42"/>
    </location>
</feature>
<evidence type="ECO:0000313" key="2">
    <source>
        <dbReference type="EnsemblMetazoa" id="Aqu2.1.24753_001"/>
    </source>
</evidence>
<sequence length="65" mass="7964">MATKRDIARLLNEEIETDYEAVEDIEEEKEEGKEEEKETKIVMKILIHHCLILRWLWTYKYQILI</sequence>
<reference evidence="2" key="1">
    <citation type="submission" date="2017-05" db="UniProtKB">
        <authorList>
            <consortium name="EnsemblMetazoa"/>
        </authorList>
    </citation>
    <scope>IDENTIFICATION</scope>
</reference>
<organism evidence="2">
    <name type="scientific">Amphimedon queenslandica</name>
    <name type="common">Sponge</name>
    <dbReference type="NCBI Taxonomy" id="400682"/>
    <lineage>
        <taxon>Eukaryota</taxon>
        <taxon>Metazoa</taxon>
        <taxon>Porifera</taxon>
        <taxon>Demospongiae</taxon>
        <taxon>Heteroscleromorpha</taxon>
        <taxon>Haplosclerida</taxon>
        <taxon>Niphatidae</taxon>
        <taxon>Amphimedon</taxon>
    </lineage>
</organism>
<accession>A0A1X7UAR8</accession>
<dbReference type="InParanoid" id="A0A1X7UAR8"/>
<dbReference type="EnsemblMetazoa" id="Aqu2.1.24753_001">
    <property type="protein sequence ID" value="Aqu2.1.24753_001"/>
    <property type="gene ID" value="Aqu2.1.24753"/>
</dbReference>
<evidence type="ECO:0000256" key="1">
    <source>
        <dbReference type="SAM" id="Coils"/>
    </source>
</evidence>
<proteinExistence type="predicted"/>